<gene>
    <name evidence="2" type="ORF">SAMN04487954_10365</name>
</gene>
<name>A0A1G8R249_9GAMM</name>
<reference evidence="2 3" key="1">
    <citation type="submission" date="2016-10" db="EMBL/GenBank/DDBJ databases">
        <authorList>
            <person name="de Groot N.N."/>
        </authorList>
    </citation>
    <scope>NUCLEOTIDE SEQUENCE [LARGE SCALE GENOMIC DNA]</scope>
    <source>
        <strain evidence="2 3">CGMCC 1.6133</strain>
    </source>
</reference>
<proteinExistence type="predicted"/>
<dbReference type="OrthoDB" id="6163999at2"/>
<keyword evidence="1" id="KW-0175">Coiled coil</keyword>
<dbReference type="Proteomes" id="UP000198525">
    <property type="component" value="Unassembled WGS sequence"/>
</dbReference>
<feature type="coiled-coil region" evidence="1">
    <location>
        <begin position="1"/>
        <end position="28"/>
    </location>
</feature>
<dbReference type="AlphaFoldDB" id="A0A1G8R249"/>
<evidence type="ECO:0000256" key="1">
    <source>
        <dbReference type="SAM" id="Coils"/>
    </source>
</evidence>
<keyword evidence="3" id="KW-1185">Reference proteome</keyword>
<sequence length="225" mass="25760">MSDENDTFEGLQRELDDLLGRLTRCMERQQREEQLSSREGVTREEAGQAVYCYAAHCDWKPVERDLASAASLVSFAQEIYRRRLARQVENHGDGKGPLLAALEALAGWPEFAPVPLTDAHMVELMMAAASLEERSSEYFGQNAGLELNPKRPLDRRRLARRMAAVEVFQRNRRDPKAHPIGMGLFERVGKRYGMSGSTVRDAYYSRETKSWQELERHLQETDETL</sequence>
<dbReference type="STRING" id="376427.SAMN04487954_10365"/>
<evidence type="ECO:0000313" key="3">
    <source>
        <dbReference type="Proteomes" id="UP000198525"/>
    </source>
</evidence>
<protein>
    <submittedName>
        <fullName evidence="2">Uncharacterized protein</fullName>
    </submittedName>
</protein>
<accession>A0A1G8R249</accession>
<evidence type="ECO:0000313" key="2">
    <source>
        <dbReference type="EMBL" id="SDJ10923.1"/>
    </source>
</evidence>
<dbReference type="EMBL" id="FNES01000003">
    <property type="protein sequence ID" value="SDJ10923.1"/>
    <property type="molecule type" value="Genomic_DNA"/>
</dbReference>
<dbReference type="RefSeq" id="WP_089683493.1">
    <property type="nucleotide sequence ID" value="NZ_FNES01000003.1"/>
</dbReference>
<organism evidence="2 3">
    <name type="scientific">Billgrantia gudaonensis</name>
    <dbReference type="NCBI Taxonomy" id="376427"/>
    <lineage>
        <taxon>Bacteria</taxon>
        <taxon>Pseudomonadati</taxon>
        <taxon>Pseudomonadota</taxon>
        <taxon>Gammaproteobacteria</taxon>
        <taxon>Oceanospirillales</taxon>
        <taxon>Halomonadaceae</taxon>
        <taxon>Billgrantia</taxon>
    </lineage>
</organism>